<evidence type="ECO:0000313" key="1">
    <source>
        <dbReference type="EMBL" id="QSR24898.1"/>
    </source>
</evidence>
<dbReference type="Proteomes" id="UP000662818">
    <property type="component" value="Chromosome"/>
</dbReference>
<dbReference type="RefSeq" id="WP_207008916.1">
    <property type="nucleotide sequence ID" value="NZ_CP022295.1"/>
</dbReference>
<evidence type="ECO:0000313" key="2">
    <source>
        <dbReference type="Proteomes" id="UP000662818"/>
    </source>
</evidence>
<keyword evidence="2" id="KW-1185">Reference proteome</keyword>
<accession>A0ABX7PGC4</accession>
<dbReference type="EMBL" id="CP022295">
    <property type="protein sequence ID" value="QSR24898.1"/>
    <property type="molecule type" value="Genomic_DNA"/>
</dbReference>
<name>A0ABX7PGC4_9ACTN</name>
<gene>
    <name evidence="1" type="ORF">CFH99_04620</name>
</gene>
<organism evidence="1 2">
    <name type="scientific">Nocardioides aromaticivorans</name>
    <dbReference type="NCBI Taxonomy" id="200618"/>
    <lineage>
        <taxon>Bacteria</taxon>
        <taxon>Bacillati</taxon>
        <taxon>Actinomycetota</taxon>
        <taxon>Actinomycetes</taxon>
        <taxon>Propionibacteriales</taxon>
        <taxon>Nocardioidaceae</taxon>
        <taxon>Nocardioides</taxon>
    </lineage>
</organism>
<reference evidence="1 2" key="1">
    <citation type="submission" date="2017-06" db="EMBL/GenBank/DDBJ databases">
        <title>Complete Genome Sequence of the Soil Carbazole-Degrading Bacterium Nocardioides aromaticivorans IC177.</title>
        <authorList>
            <person name="Vejarano F."/>
            <person name="Suzuki-Minakuchi C."/>
            <person name="Ohtsubo Y."/>
            <person name="Tsuda M."/>
            <person name="Okada K."/>
            <person name="Nojiri H."/>
        </authorList>
    </citation>
    <scope>NUCLEOTIDE SEQUENCE [LARGE SCALE GENOMIC DNA]</scope>
    <source>
        <strain evidence="1 2">IC177</strain>
    </source>
</reference>
<proteinExistence type="predicted"/>
<evidence type="ECO:0008006" key="3">
    <source>
        <dbReference type="Google" id="ProtNLM"/>
    </source>
</evidence>
<sequence length="215" mass="22870">MTETTNLTAAAAASRVAIEDDATPLVRMIGRALRESARLGHVEEFFSRSAGTVAVRSHDTPQSATVTVDAGALSVSAGVFVEPDATVVVDLGRRYRPTQQPDGDVEVADQLLRALTPPFPRWRESAEQFWEAARSVPGIPDVLVVVLEDDDGSTEARLGSGDTEFVVAGTADVLGGLFTGADEFIPALSAGLRIQGTWAQLSVMNSASWKVRFDV</sequence>
<protein>
    <recommendedName>
        <fullName evidence="3">SCP2 domain-containing protein</fullName>
    </recommendedName>
</protein>